<evidence type="ECO:0000313" key="1">
    <source>
        <dbReference type="EMBL" id="VAW26365.1"/>
    </source>
</evidence>
<organism evidence="1">
    <name type="scientific">hydrothermal vent metagenome</name>
    <dbReference type="NCBI Taxonomy" id="652676"/>
    <lineage>
        <taxon>unclassified sequences</taxon>
        <taxon>metagenomes</taxon>
        <taxon>ecological metagenomes</taxon>
    </lineage>
</organism>
<dbReference type="EMBL" id="UOET01000024">
    <property type="protein sequence ID" value="VAW26365.1"/>
    <property type="molecule type" value="Genomic_DNA"/>
</dbReference>
<name>A0A3B0U619_9ZZZZ</name>
<accession>A0A3B0U619</accession>
<gene>
    <name evidence="1" type="ORF">MNBD_BACTEROID07-235</name>
</gene>
<proteinExistence type="predicted"/>
<dbReference type="AlphaFoldDB" id="A0A3B0U619"/>
<sequence length="53" mass="6244">MSKTMAGEKNFNAVRFVYHICSHRVSSIFHIPLQIFLHYPDSTSKIFLVYKKL</sequence>
<reference evidence="1" key="1">
    <citation type="submission" date="2018-06" db="EMBL/GenBank/DDBJ databases">
        <authorList>
            <person name="Zhirakovskaya E."/>
        </authorList>
    </citation>
    <scope>NUCLEOTIDE SEQUENCE</scope>
</reference>
<protein>
    <submittedName>
        <fullName evidence="1">Uncharacterized protein</fullName>
    </submittedName>
</protein>